<dbReference type="InterPro" id="IPR027417">
    <property type="entry name" value="P-loop_NTPase"/>
</dbReference>
<sequence length="704" mass="76843">MDTPPHHRPPSENRVQGHISGTSIQVGTLRGDVHLTGERRRPPPRQLPTPPATFVRRSESTAMVSDALARARTHRRNGLIVLTGVAGVGKTALATRFLHDHAELSADGALFVDLRGFSEGRVTDPYEALEVLLVSLGVEPGTVPADLAARAAMWRSVTDRTRIALLLDDAFSAAQVRSLLPGGEKSTVIVTSRIHLAGLRIDGAEIITVPPLDSAQGVELLTRLSGRPPATSQEEAAIGHIVDLCAGLPVAVCTVAIGESAHRWRSWNRVERRLRDTSARLGRLADTGERIGLEVSVRGAFDLSYRNLDPAQARLYRRLSWHPGPDLTSQIASYVTGDPISACEGLLEDLAHHHLLTEYRDGRYGFHDLLQLHAREKAAEEETPRAFSEGVGRLLEMFGDLSVAADALLRPYAVAPPALEEAPFSTPAEATEWLHDERRNLAALAELALIREHPRQALRLVEGLWSLFLHHGQASLYLRAVTPAITGARELGETRALGRLLNKRALVYGHLGRVDDAMADLTDAEQIWTAAGDLERVAQTRQRRGILAFRNRRFDEALVHLQDALEVDEQTGIEHNKAITLMMLGRAHLAAGSPVQAQTHLERALPLLTGDPYNAARVRIALGSVLVARSMPGRARRETEAALEVMRARGSSSGEGKAWEVLGEVAEYEGDLTRARSAYERASALLVTGDPARKRVEQRLEGLG</sequence>
<evidence type="ECO:0000256" key="1">
    <source>
        <dbReference type="PROSITE-ProRule" id="PRU00339"/>
    </source>
</evidence>
<evidence type="ECO:0000256" key="2">
    <source>
        <dbReference type="SAM" id="MobiDB-lite"/>
    </source>
</evidence>
<keyword evidence="1" id="KW-0802">TPR repeat</keyword>
<dbReference type="InterPro" id="IPR011990">
    <property type="entry name" value="TPR-like_helical_dom_sf"/>
</dbReference>
<accession>A0ABX8BSH9</accession>
<evidence type="ECO:0000313" key="4">
    <source>
        <dbReference type="EMBL" id="QUX25016.1"/>
    </source>
</evidence>
<dbReference type="SUPFAM" id="SSF52540">
    <property type="entry name" value="P-loop containing nucleoside triphosphate hydrolases"/>
    <property type="match status" value="1"/>
</dbReference>
<dbReference type="Proteomes" id="UP000676079">
    <property type="component" value="Chromosome"/>
</dbReference>
<dbReference type="SMART" id="SM00028">
    <property type="entry name" value="TPR"/>
    <property type="match status" value="4"/>
</dbReference>
<organism evidence="4 5">
    <name type="scientific">Nocardiopsis changdeensis</name>
    <dbReference type="NCBI Taxonomy" id="2831969"/>
    <lineage>
        <taxon>Bacteria</taxon>
        <taxon>Bacillati</taxon>
        <taxon>Actinomycetota</taxon>
        <taxon>Actinomycetes</taxon>
        <taxon>Streptosporangiales</taxon>
        <taxon>Nocardiopsidaceae</taxon>
        <taxon>Nocardiopsis</taxon>
    </lineage>
</organism>
<feature type="repeat" description="TPR" evidence="1">
    <location>
        <begin position="538"/>
        <end position="571"/>
    </location>
</feature>
<dbReference type="InterPro" id="IPR003593">
    <property type="entry name" value="AAA+_ATPase"/>
</dbReference>
<evidence type="ECO:0000313" key="5">
    <source>
        <dbReference type="Proteomes" id="UP000676079"/>
    </source>
</evidence>
<dbReference type="PROSITE" id="PS50005">
    <property type="entry name" value="TPR"/>
    <property type="match status" value="1"/>
</dbReference>
<proteinExistence type="predicted"/>
<gene>
    <name evidence="4" type="ORF">KGD84_12570</name>
</gene>
<name>A0ABX8BSH9_9ACTN</name>
<dbReference type="SUPFAM" id="SSF48452">
    <property type="entry name" value="TPR-like"/>
    <property type="match status" value="2"/>
</dbReference>
<dbReference type="PANTHER" id="PTHR47691">
    <property type="entry name" value="REGULATOR-RELATED"/>
    <property type="match status" value="1"/>
</dbReference>
<dbReference type="Gene3D" id="1.25.40.10">
    <property type="entry name" value="Tetratricopeptide repeat domain"/>
    <property type="match status" value="1"/>
</dbReference>
<feature type="region of interest" description="Disordered" evidence="2">
    <location>
        <begin position="1"/>
        <end position="29"/>
    </location>
</feature>
<dbReference type="Pfam" id="PF13424">
    <property type="entry name" value="TPR_12"/>
    <property type="match status" value="1"/>
</dbReference>
<reference evidence="4 5" key="1">
    <citation type="submission" date="2021-05" db="EMBL/GenBank/DDBJ databases">
        <title>Direct Submission.</title>
        <authorList>
            <person name="Li K."/>
            <person name="Gao J."/>
        </authorList>
    </citation>
    <scope>NUCLEOTIDE SEQUENCE [LARGE SCALE GENOMIC DNA]</scope>
    <source>
        <strain evidence="4 5">Mg02</strain>
    </source>
</reference>
<dbReference type="SMART" id="SM00382">
    <property type="entry name" value="AAA"/>
    <property type="match status" value="1"/>
</dbReference>
<evidence type="ECO:0000259" key="3">
    <source>
        <dbReference type="SMART" id="SM00382"/>
    </source>
</evidence>
<dbReference type="InterPro" id="IPR019734">
    <property type="entry name" value="TPR_rpt"/>
</dbReference>
<dbReference type="PANTHER" id="PTHR47691:SF3">
    <property type="entry name" value="HTH-TYPE TRANSCRIPTIONAL REGULATOR RV0890C-RELATED"/>
    <property type="match status" value="1"/>
</dbReference>
<feature type="domain" description="AAA+ ATPase" evidence="3">
    <location>
        <begin position="76"/>
        <end position="213"/>
    </location>
</feature>
<dbReference type="EMBL" id="CP074133">
    <property type="protein sequence ID" value="QUX25016.1"/>
    <property type="molecule type" value="Genomic_DNA"/>
</dbReference>
<keyword evidence="5" id="KW-1185">Reference proteome</keyword>
<protein>
    <submittedName>
        <fullName evidence="4">Tetratricopeptide repeat protein</fullName>
    </submittedName>
</protein>
<dbReference type="Gene3D" id="3.40.50.300">
    <property type="entry name" value="P-loop containing nucleotide triphosphate hydrolases"/>
    <property type="match status" value="1"/>
</dbReference>